<dbReference type="OrthoDB" id="9763290at2"/>
<reference evidence="1 2" key="1">
    <citation type="submission" date="2019-03" db="EMBL/GenBank/DDBJ databases">
        <title>Genomic Encyclopedia of Type Strains, Phase IV (KMG-IV): sequencing the most valuable type-strain genomes for metagenomic binning, comparative biology and taxonomic classification.</title>
        <authorList>
            <person name="Goeker M."/>
        </authorList>
    </citation>
    <scope>NUCLEOTIDE SEQUENCE [LARGE SCALE GENOMIC DNA]</scope>
    <source>
        <strain evidence="1 2">DSM 46770</strain>
    </source>
</reference>
<evidence type="ECO:0000313" key="1">
    <source>
        <dbReference type="EMBL" id="TDQ52949.1"/>
    </source>
</evidence>
<protein>
    <recommendedName>
        <fullName evidence="3">Asparagine synthase</fullName>
    </recommendedName>
</protein>
<accession>A0A4R6V423</accession>
<sequence length="83" mass="9067">MAEEVWASTDKRGFASPVPAWLNDPGLLSPWCEERIHAALPTAPPALLPLLRAGLRPTGRFDRTRAQALLTAFWVAGPQRHAA</sequence>
<dbReference type="Proteomes" id="UP000295281">
    <property type="component" value="Unassembled WGS sequence"/>
</dbReference>
<evidence type="ECO:0008006" key="3">
    <source>
        <dbReference type="Google" id="ProtNLM"/>
    </source>
</evidence>
<gene>
    <name evidence="1" type="ORF">EV190_10566</name>
</gene>
<proteinExistence type="predicted"/>
<comment type="caution">
    <text evidence="1">The sequence shown here is derived from an EMBL/GenBank/DDBJ whole genome shotgun (WGS) entry which is preliminary data.</text>
</comment>
<keyword evidence="2" id="KW-1185">Reference proteome</keyword>
<dbReference type="EMBL" id="SNYN01000005">
    <property type="protein sequence ID" value="TDQ52949.1"/>
    <property type="molecule type" value="Genomic_DNA"/>
</dbReference>
<dbReference type="AlphaFoldDB" id="A0A4R6V423"/>
<evidence type="ECO:0000313" key="2">
    <source>
        <dbReference type="Proteomes" id="UP000295281"/>
    </source>
</evidence>
<dbReference type="RefSeq" id="WP_133741069.1">
    <property type="nucleotide sequence ID" value="NZ_SNYN01000005.1"/>
</dbReference>
<name>A0A4R6V423_9ACTN</name>
<organism evidence="1 2">
    <name type="scientific">Actinorugispora endophytica</name>
    <dbReference type="NCBI Taxonomy" id="1605990"/>
    <lineage>
        <taxon>Bacteria</taxon>
        <taxon>Bacillati</taxon>
        <taxon>Actinomycetota</taxon>
        <taxon>Actinomycetes</taxon>
        <taxon>Streptosporangiales</taxon>
        <taxon>Nocardiopsidaceae</taxon>
        <taxon>Actinorugispora</taxon>
    </lineage>
</organism>